<evidence type="ECO:0000313" key="2">
    <source>
        <dbReference type="Proteomes" id="UP001221142"/>
    </source>
</evidence>
<sequence length="360" mass="40187">MPPPVDLHDLLYPIFDALHESPRTLKSCALVAHSFVHPAQSVLFRHLRIGAPPNGLITALESFPHLLRHIRTLDCDVKALMSADMSRIAWTNLHAVAFRNFPSYAGNQQGPLALERITAFLSENPSIRAVTFSDFYNFPLRALWHIMSNCSPRFNALRLHYVHLGDASLIVGYNVFQPPFKVRRITLAAAGAMDLQVPCMKFSTPEEFSALTHISDAENGLPWASLDREYYINSSLDLTLPAGGMGIAYPSTINLSALTGLTHLELTDRAPWFLSDLDSAAKYIKSIVFLCIYDTPRFLAALRGLEVTLSESPGSLSMLESVLVRVRGSLRGYTSKEVVEFFQRQLPRLHERGLLKVEIT</sequence>
<dbReference type="Proteomes" id="UP001221142">
    <property type="component" value="Unassembled WGS sequence"/>
</dbReference>
<name>A0AAD7BNM6_9AGAR</name>
<evidence type="ECO:0000313" key="1">
    <source>
        <dbReference type="EMBL" id="KAJ7626075.1"/>
    </source>
</evidence>
<reference evidence="1" key="1">
    <citation type="submission" date="2023-03" db="EMBL/GenBank/DDBJ databases">
        <title>Massive genome expansion in bonnet fungi (Mycena s.s.) driven by repeated elements and novel gene families across ecological guilds.</title>
        <authorList>
            <consortium name="Lawrence Berkeley National Laboratory"/>
            <person name="Harder C.B."/>
            <person name="Miyauchi S."/>
            <person name="Viragh M."/>
            <person name="Kuo A."/>
            <person name="Thoen E."/>
            <person name="Andreopoulos B."/>
            <person name="Lu D."/>
            <person name="Skrede I."/>
            <person name="Drula E."/>
            <person name="Henrissat B."/>
            <person name="Morin E."/>
            <person name="Kohler A."/>
            <person name="Barry K."/>
            <person name="LaButti K."/>
            <person name="Morin E."/>
            <person name="Salamov A."/>
            <person name="Lipzen A."/>
            <person name="Mereny Z."/>
            <person name="Hegedus B."/>
            <person name="Baldrian P."/>
            <person name="Stursova M."/>
            <person name="Weitz H."/>
            <person name="Taylor A."/>
            <person name="Grigoriev I.V."/>
            <person name="Nagy L.G."/>
            <person name="Martin F."/>
            <person name="Kauserud H."/>
        </authorList>
    </citation>
    <scope>NUCLEOTIDE SEQUENCE</scope>
    <source>
        <strain evidence="1">9284</strain>
    </source>
</reference>
<keyword evidence="2" id="KW-1185">Reference proteome</keyword>
<comment type="caution">
    <text evidence="1">The sequence shown here is derived from an EMBL/GenBank/DDBJ whole genome shotgun (WGS) entry which is preliminary data.</text>
</comment>
<protein>
    <submittedName>
        <fullName evidence="1">Uncharacterized protein</fullName>
    </submittedName>
</protein>
<dbReference type="EMBL" id="JARKIF010000012">
    <property type="protein sequence ID" value="KAJ7626075.1"/>
    <property type="molecule type" value="Genomic_DNA"/>
</dbReference>
<proteinExistence type="predicted"/>
<dbReference type="AlphaFoldDB" id="A0AAD7BNM6"/>
<accession>A0AAD7BNM6</accession>
<organism evidence="1 2">
    <name type="scientific">Roridomyces roridus</name>
    <dbReference type="NCBI Taxonomy" id="1738132"/>
    <lineage>
        <taxon>Eukaryota</taxon>
        <taxon>Fungi</taxon>
        <taxon>Dikarya</taxon>
        <taxon>Basidiomycota</taxon>
        <taxon>Agaricomycotina</taxon>
        <taxon>Agaricomycetes</taxon>
        <taxon>Agaricomycetidae</taxon>
        <taxon>Agaricales</taxon>
        <taxon>Marasmiineae</taxon>
        <taxon>Mycenaceae</taxon>
        <taxon>Roridomyces</taxon>
    </lineage>
</organism>
<gene>
    <name evidence="1" type="ORF">FB45DRAFT_1030382</name>
</gene>